<dbReference type="EMBL" id="BPLQ01000806">
    <property type="protein sequence ID" value="GIX75181.1"/>
    <property type="molecule type" value="Genomic_DNA"/>
</dbReference>
<evidence type="ECO:0000313" key="1">
    <source>
        <dbReference type="EMBL" id="GIX75181.1"/>
    </source>
</evidence>
<organism evidence="1 2">
    <name type="scientific">Caerostris darwini</name>
    <dbReference type="NCBI Taxonomy" id="1538125"/>
    <lineage>
        <taxon>Eukaryota</taxon>
        <taxon>Metazoa</taxon>
        <taxon>Ecdysozoa</taxon>
        <taxon>Arthropoda</taxon>
        <taxon>Chelicerata</taxon>
        <taxon>Arachnida</taxon>
        <taxon>Araneae</taxon>
        <taxon>Araneomorphae</taxon>
        <taxon>Entelegynae</taxon>
        <taxon>Araneoidea</taxon>
        <taxon>Araneidae</taxon>
        <taxon>Caerostris</taxon>
    </lineage>
</organism>
<name>A0AAV4MRW2_9ARAC</name>
<dbReference type="Proteomes" id="UP001054837">
    <property type="component" value="Unassembled WGS sequence"/>
</dbReference>
<sequence length="90" mass="10108">MKSSHALPFSLHPHPTPTLTRVNIPFRCSSFPSGKMGYETVGVLFFSFQCSALLFLRPSVGSCNKWEKIRLSCDTYLPFSTIHPPYLPTS</sequence>
<keyword evidence="2" id="KW-1185">Reference proteome</keyword>
<protein>
    <submittedName>
        <fullName evidence="1">Uncharacterized protein</fullName>
    </submittedName>
</protein>
<dbReference type="AlphaFoldDB" id="A0AAV4MRW2"/>
<comment type="caution">
    <text evidence="1">The sequence shown here is derived from an EMBL/GenBank/DDBJ whole genome shotgun (WGS) entry which is preliminary data.</text>
</comment>
<evidence type="ECO:0000313" key="2">
    <source>
        <dbReference type="Proteomes" id="UP001054837"/>
    </source>
</evidence>
<gene>
    <name evidence="1" type="ORF">CDAR_34971</name>
</gene>
<reference evidence="1 2" key="1">
    <citation type="submission" date="2021-06" db="EMBL/GenBank/DDBJ databases">
        <title>Caerostris darwini draft genome.</title>
        <authorList>
            <person name="Kono N."/>
            <person name="Arakawa K."/>
        </authorList>
    </citation>
    <scope>NUCLEOTIDE SEQUENCE [LARGE SCALE GENOMIC DNA]</scope>
</reference>
<accession>A0AAV4MRW2</accession>
<proteinExistence type="predicted"/>